<proteinExistence type="predicted"/>
<organism evidence="2 3">
    <name type="scientific">Acropora cervicornis</name>
    <name type="common">Staghorn coral</name>
    <dbReference type="NCBI Taxonomy" id="6130"/>
    <lineage>
        <taxon>Eukaryota</taxon>
        <taxon>Metazoa</taxon>
        <taxon>Cnidaria</taxon>
        <taxon>Anthozoa</taxon>
        <taxon>Hexacorallia</taxon>
        <taxon>Scleractinia</taxon>
        <taxon>Astrocoeniina</taxon>
        <taxon>Acroporidae</taxon>
        <taxon>Acropora</taxon>
    </lineage>
</organism>
<protein>
    <submittedName>
        <fullName evidence="2">Uncharacterized protein</fullName>
    </submittedName>
</protein>
<evidence type="ECO:0000256" key="1">
    <source>
        <dbReference type="SAM" id="MobiDB-lite"/>
    </source>
</evidence>
<evidence type="ECO:0000313" key="2">
    <source>
        <dbReference type="EMBL" id="KAK2571695.1"/>
    </source>
</evidence>
<feature type="compositionally biased region" description="Basic and acidic residues" evidence="1">
    <location>
        <begin position="85"/>
        <end position="99"/>
    </location>
</feature>
<gene>
    <name evidence="2" type="ORF">P5673_003071</name>
</gene>
<comment type="caution">
    <text evidence="2">The sequence shown here is derived from an EMBL/GenBank/DDBJ whole genome shotgun (WGS) entry which is preliminary data.</text>
</comment>
<dbReference type="EMBL" id="JARQWQ010000005">
    <property type="protein sequence ID" value="KAK2571695.1"/>
    <property type="molecule type" value="Genomic_DNA"/>
</dbReference>
<keyword evidence="3" id="KW-1185">Reference proteome</keyword>
<reference evidence="2" key="2">
    <citation type="journal article" date="2023" name="Science">
        <title>Genomic signatures of disease resistance in endangered staghorn corals.</title>
        <authorList>
            <person name="Vollmer S.V."/>
            <person name="Selwyn J.D."/>
            <person name="Despard B.A."/>
            <person name="Roesel C.L."/>
        </authorList>
    </citation>
    <scope>NUCLEOTIDE SEQUENCE</scope>
    <source>
        <strain evidence="2">K2</strain>
    </source>
</reference>
<accession>A0AAD9R265</accession>
<dbReference type="Proteomes" id="UP001249851">
    <property type="component" value="Unassembled WGS sequence"/>
</dbReference>
<evidence type="ECO:0000313" key="3">
    <source>
        <dbReference type="Proteomes" id="UP001249851"/>
    </source>
</evidence>
<dbReference type="AlphaFoldDB" id="A0AAD9R265"/>
<sequence length="122" mass="13254">MLSASCCGLGNLLRSFGRPGSNVDRDHCHLSAEEYAEPHKRPIQCTDGQDVDQERDGKASGPLMLETTESNGRSKGPIQCTDEAEDRRRSTGKESKVKVSVEATSVCGKKMTVTVLIAENEE</sequence>
<reference evidence="2" key="1">
    <citation type="journal article" date="2023" name="G3 (Bethesda)">
        <title>Whole genome assembly and annotation of the endangered Caribbean coral Acropora cervicornis.</title>
        <authorList>
            <person name="Selwyn J.D."/>
            <person name="Vollmer S.V."/>
        </authorList>
    </citation>
    <scope>NUCLEOTIDE SEQUENCE</scope>
    <source>
        <strain evidence="2">K2</strain>
    </source>
</reference>
<name>A0AAD9R265_ACRCE</name>
<feature type="region of interest" description="Disordered" evidence="1">
    <location>
        <begin position="36"/>
        <end position="101"/>
    </location>
</feature>